<protein>
    <submittedName>
        <fullName evidence="1">Uncharacterized protein</fullName>
    </submittedName>
</protein>
<comment type="caution">
    <text evidence="1">The sequence shown here is derived from an EMBL/GenBank/DDBJ whole genome shotgun (WGS) entry which is preliminary data.</text>
</comment>
<sequence>MSGIRSELYAKIKSSPGYPYVALAGIGVYNVLSCYTSRNTIGNI</sequence>
<name>A0A0F3N533_ANAPH</name>
<reference evidence="1 2" key="1">
    <citation type="submission" date="2015-01" db="EMBL/GenBank/DDBJ databases">
        <title>Genome Sequencing of Rickettsiales.</title>
        <authorList>
            <person name="Daugherty S.C."/>
            <person name="Su Q."/>
            <person name="Abolude K."/>
            <person name="Beier-Sexton M."/>
            <person name="Carlyon J.A."/>
            <person name="Carter R."/>
            <person name="Day N.P."/>
            <person name="Dumler S.J."/>
            <person name="Dyachenko V."/>
            <person name="Godinez A."/>
            <person name="Kurtti T.J."/>
            <person name="Lichay M."/>
            <person name="Mullins K.E."/>
            <person name="Ott S."/>
            <person name="Pappas-Brown V."/>
            <person name="Paris D.H."/>
            <person name="Patel P."/>
            <person name="Richards A.L."/>
            <person name="Sadzewicz L."/>
            <person name="Sears K."/>
            <person name="Seidman D."/>
            <person name="Sengamalay N."/>
            <person name="Stenos J."/>
            <person name="Tallon L.J."/>
            <person name="Vincent G."/>
            <person name="Fraser C.M."/>
            <person name="Munderloh U."/>
            <person name="Dunning-Hotopp J.C."/>
        </authorList>
    </citation>
    <scope>NUCLEOTIDE SEQUENCE [LARGE SCALE GENOMIC DNA]</scope>
    <source>
        <strain evidence="1 2">NCH-1</strain>
    </source>
</reference>
<dbReference type="Proteomes" id="UP000033754">
    <property type="component" value="Unassembled WGS sequence"/>
</dbReference>
<proteinExistence type="predicted"/>
<dbReference type="EMBL" id="LANT01000009">
    <property type="protein sequence ID" value="KJV62846.1"/>
    <property type="molecule type" value="Genomic_DNA"/>
</dbReference>
<evidence type="ECO:0000313" key="1">
    <source>
        <dbReference type="EMBL" id="KJV62846.1"/>
    </source>
</evidence>
<dbReference type="AlphaFoldDB" id="A0A0F3N533"/>
<gene>
    <name evidence="1" type="ORF">EPHNCH_1478</name>
</gene>
<evidence type="ECO:0000313" key="2">
    <source>
        <dbReference type="Proteomes" id="UP000033754"/>
    </source>
</evidence>
<organism evidence="1 2">
    <name type="scientific">Anaplasma phagocytophilum str. NCH-1</name>
    <dbReference type="NCBI Taxonomy" id="1359161"/>
    <lineage>
        <taxon>Bacteria</taxon>
        <taxon>Pseudomonadati</taxon>
        <taxon>Pseudomonadota</taxon>
        <taxon>Alphaproteobacteria</taxon>
        <taxon>Rickettsiales</taxon>
        <taxon>Anaplasmataceae</taxon>
        <taxon>Anaplasma</taxon>
        <taxon>phagocytophilum group</taxon>
    </lineage>
</organism>
<accession>A0A0F3N533</accession>